<accession>A0ABR1C1J7</accession>
<gene>
    <name evidence="2" type="primary">Necator_chrII.g4461</name>
    <name evidence="2" type="ORF">RB195_016669</name>
</gene>
<evidence type="ECO:0000256" key="1">
    <source>
        <dbReference type="SAM" id="MobiDB-lite"/>
    </source>
</evidence>
<feature type="region of interest" description="Disordered" evidence="1">
    <location>
        <begin position="31"/>
        <end position="91"/>
    </location>
</feature>
<sequence length="91" mass="9682">MLRRPLTSIEIKADDIDHMEKVLLELYHKKGLPKSGAETDPCNSTPVSTANSEPKRAASPTETLSSMDTSGNQTLPTLISPSNGFAGEGPT</sequence>
<feature type="compositionally biased region" description="Polar residues" evidence="1">
    <location>
        <begin position="41"/>
        <end position="52"/>
    </location>
</feature>
<dbReference type="EMBL" id="JAVFWL010000002">
    <property type="protein sequence ID" value="KAK6732427.1"/>
    <property type="molecule type" value="Genomic_DNA"/>
</dbReference>
<dbReference type="Proteomes" id="UP001303046">
    <property type="component" value="Unassembled WGS sequence"/>
</dbReference>
<evidence type="ECO:0000313" key="3">
    <source>
        <dbReference type="Proteomes" id="UP001303046"/>
    </source>
</evidence>
<protein>
    <recommendedName>
        <fullName evidence="4">Cell division cycle protein 26 homolog</fullName>
    </recommendedName>
</protein>
<feature type="compositionally biased region" description="Polar residues" evidence="1">
    <location>
        <begin position="60"/>
        <end position="83"/>
    </location>
</feature>
<evidence type="ECO:0008006" key="4">
    <source>
        <dbReference type="Google" id="ProtNLM"/>
    </source>
</evidence>
<proteinExistence type="predicted"/>
<organism evidence="2 3">
    <name type="scientific">Necator americanus</name>
    <name type="common">Human hookworm</name>
    <dbReference type="NCBI Taxonomy" id="51031"/>
    <lineage>
        <taxon>Eukaryota</taxon>
        <taxon>Metazoa</taxon>
        <taxon>Ecdysozoa</taxon>
        <taxon>Nematoda</taxon>
        <taxon>Chromadorea</taxon>
        <taxon>Rhabditida</taxon>
        <taxon>Rhabditina</taxon>
        <taxon>Rhabditomorpha</taxon>
        <taxon>Strongyloidea</taxon>
        <taxon>Ancylostomatidae</taxon>
        <taxon>Bunostominae</taxon>
        <taxon>Necator</taxon>
    </lineage>
</organism>
<comment type="caution">
    <text evidence="2">The sequence shown here is derived from an EMBL/GenBank/DDBJ whole genome shotgun (WGS) entry which is preliminary data.</text>
</comment>
<reference evidence="2 3" key="1">
    <citation type="submission" date="2023-08" db="EMBL/GenBank/DDBJ databases">
        <title>A Necator americanus chromosomal reference genome.</title>
        <authorList>
            <person name="Ilik V."/>
            <person name="Petrzelkova K.J."/>
            <person name="Pardy F."/>
            <person name="Fuh T."/>
            <person name="Niatou-Singa F.S."/>
            <person name="Gouil Q."/>
            <person name="Baker L."/>
            <person name="Ritchie M.E."/>
            <person name="Jex A.R."/>
            <person name="Gazzola D."/>
            <person name="Li H."/>
            <person name="Toshio Fujiwara R."/>
            <person name="Zhan B."/>
            <person name="Aroian R.V."/>
            <person name="Pafco B."/>
            <person name="Schwarz E.M."/>
        </authorList>
    </citation>
    <scope>NUCLEOTIDE SEQUENCE [LARGE SCALE GENOMIC DNA]</scope>
    <source>
        <strain evidence="2 3">Aroian</strain>
        <tissue evidence="2">Whole animal</tissue>
    </source>
</reference>
<keyword evidence="3" id="KW-1185">Reference proteome</keyword>
<evidence type="ECO:0000313" key="2">
    <source>
        <dbReference type="EMBL" id="KAK6732427.1"/>
    </source>
</evidence>
<name>A0ABR1C1J7_NECAM</name>